<proteinExistence type="predicted"/>
<dbReference type="Proteomes" id="UP000492821">
    <property type="component" value="Unassembled WGS sequence"/>
</dbReference>
<dbReference type="WBParaSite" id="Pan_g2213.t1">
    <property type="protein sequence ID" value="Pan_g2213.t1"/>
    <property type="gene ID" value="Pan_g2213"/>
</dbReference>
<dbReference type="InterPro" id="IPR036910">
    <property type="entry name" value="HMG_box_dom_sf"/>
</dbReference>
<accession>A0A7E4VLU9</accession>
<name>A0A7E4VLU9_PANRE</name>
<sequence length="180" mass="20722">MSLSSATVSPSFIAGFNLYAHGKEAMLRQLEPFADKDDQYIQKMLRRAFVNLSANDKARFIAEAGHIKSNTSKNNNVDTNIDNEKPVKSSLNAALLYQSDIRHIIHHDKEFSQMDRRELFKLLWSGWAKLDAESKQIYNEKTQNNAIKKSSAPEPEISDDFTRYMNNMPNWMQKYSDAKN</sequence>
<organism evidence="1 2">
    <name type="scientific">Panagrellus redivivus</name>
    <name type="common">Microworm</name>
    <dbReference type="NCBI Taxonomy" id="6233"/>
    <lineage>
        <taxon>Eukaryota</taxon>
        <taxon>Metazoa</taxon>
        <taxon>Ecdysozoa</taxon>
        <taxon>Nematoda</taxon>
        <taxon>Chromadorea</taxon>
        <taxon>Rhabditida</taxon>
        <taxon>Tylenchina</taxon>
        <taxon>Panagrolaimomorpha</taxon>
        <taxon>Panagrolaimoidea</taxon>
        <taxon>Panagrolaimidae</taxon>
        <taxon>Panagrellus</taxon>
    </lineage>
</organism>
<dbReference type="AlphaFoldDB" id="A0A7E4VLU9"/>
<protein>
    <submittedName>
        <fullName evidence="2">DUF1376 domain-containing protein</fullName>
    </submittedName>
</protein>
<keyword evidence="1" id="KW-1185">Reference proteome</keyword>
<dbReference type="SUPFAM" id="SSF47095">
    <property type="entry name" value="HMG-box"/>
    <property type="match status" value="1"/>
</dbReference>
<evidence type="ECO:0000313" key="1">
    <source>
        <dbReference type="Proteomes" id="UP000492821"/>
    </source>
</evidence>
<evidence type="ECO:0000313" key="2">
    <source>
        <dbReference type="WBParaSite" id="Pan_g2213.t1"/>
    </source>
</evidence>
<dbReference type="Gene3D" id="1.10.30.10">
    <property type="entry name" value="High mobility group box domain"/>
    <property type="match status" value="1"/>
</dbReference>
<reference evidence="1" key="1">
    <citation type="journal article" date="2013" name="Genetics">
        <title>The draft genome and transcriptome of Panagrellus redivivus are shaped by the harsh demands of a free-living lifestyle.</title>
        <authorList>
            <person name="Srinivasan J."/>
            <person name="Dillman A.R."/>
            <person name="Macchietto M.G."/>
            <person name="Heikkinen L."/>
            <person name="Lakso M."/>
            <person name="Fracchia K.M."/>
            <person name="Antoshechkin I."/>
            <person name="Mortazavi A."/>
            <person name="Wong G."/>
            <person name="Sternberg P.W."/>
        </authorList>
    </citation>
    <scope>NUCLEOTIDE SEQUENCE [LARGE SCALE GENOMIC DNA]</scope>
    <source>
        <strain evidence="1">MT8872</strain>
    </source>
</reference>
<reference evidence="2" key="2">
    <citation type="submission" date="2020-10" db="UniProtKB">
        <authorList>
            <consortium name="WormBaseParasite"/>
        </authorList>
    </citation>
    <scope>IDENTIFICATION</scope>
</reference>